<dbReference type="KEGG" id="ptt:VY86_16360"/>
<evidence type="ECO:0000313" key="7">
    <source>
        <dbReference type="EMBL" id="AKH64674.1"/>
    </source>
</evidence>
<evidence type="ECO:0000313" key="8">
    <source>
        <dbReference type="EMBL" id="AKH64679.1"/>
    </source>
</evidence>
<accession>A0A0F7LMX3</accession>
<dbReference type="AlphaFoldDB" id="A0A0F7LMX3"/>
<evidence type="ECO:0000256" key="1">
    <source>
        <dbReference type="ARBA" id="ARBA00022491"/>
    </source>
</evidence>
<dbReference type="OrthoDB" id="5689325at2"/>
<evidence type="ECO:0000313" key="9">
    <source>
        <dbReference type="Proteomes" id="UP000034866"/>
    </source>
</evidence>
<keyword evidence="5" id="KW-0804">Transcription</keyword>
<dbReference type="Gene3D" id="1.20.5.780">
    <property type="entry name" value="Single helix bin"/>
    <property type="match status" value="1"/>
</dbReference>
<dbReference type="PANTHER" id="PTHR35401">
    <property type="entry name" value="COPG FAMILY HELIX-TURN-HELIX PROTEIN-RELATED-RELATED"/>
    <property type="match status" value="1"/>
</dbReference>
<dbReference type="InterPro" id="IPR010985">
    <property type="entry name" value="Ribbon_hlx_hlx"/>
</dbReference>
<keyword evidence="4" id="KW-0238">DNA-binding</keyword>
<dbReference type="EMBL" id="CP011104">
    <property type="protein sequence ID" value="AKH64674.1"/>
    <property type="molecule type" value="Genomic_DNA"/>
</dbReference>
<reference evidence="9" key="2">
    <citation type="submission" date="2015-03" db="EMBL/GenBank/DDBJ databases">
        <title>Genome sequence of Azospirillum thiophilum strain DSM 21654T.</title>
        <authorList>
            <person name="Kwak Y."/>
            <person name="Shin J.-H."/>
        </authorList>
    </citation>
    <scope>NUCLEOTIDE SEQUENCE [LARGE SCALE GENOMIC DNA]</scope>
    <source>
        <strain evidence="9">DSM 15199</strain>
    </source>
</reference>
<evidence type="ECO:0000256" key="6">
    <source>
        <dbReference type="ARBA" id="ARBA00049988"/>
    </source>
</evidence>
<dbReference type="PANTHER" id="PTHR35401:SF1">
    <property type="entry name" value="CYTOPLASMIC PROTEIN"/>
    <property type="match status" value="1"/>
</dbReference>
<keyword evidence="3" id="KW-0805">Transcription regulation</keyword>
<dbReference type="GO" id="GO:0006355">
    <property type="term" value="P:regulation of DNA-templated transcription"/>
    <property type="evidence" value="ECO:0007669"/>
    <property type="project" value="InterPro"/>
</dbReference>
<dbReference type="KEGG" id="ptt:VY86_16390"/>
<dbReference type="PATRIC" id="fig|230089.6.peg.3695"/>
<gene>
    <name evidence="7" type="ORF">VY86_16360</name>
    <name evidence="8" type="ORF">VY86_16390</name>
</gene>
<dbReference type="RefSeq" id="WP_021325292.1">
    <property type="nucleotide sequence ID" value="NZ_CAWQPG010000068.1"/>
</dbReference>
<dbReference type="SUPFAM" id="SSF47598">
    <property type="entry name" value="Ribbon-helix-helix"/>
    <property type="match status" value="1"/>
</dbReference>
<keyword evidence="1" id="KW-0678">Repressor</keyword>
<dbReference type="Pfam" id="PF08681">
    <property type="entry name" value="TacA1"/>
    <property type="match status" value="1"/>
</dbReference>
<evidence type="ECO:0000256" key="2">
    <source>
        <dbReference type="ARBA" id="ARBA00022649"/>
    </source>
</evidence>
<dbReference type="GO" id="GO:0003677">
    <property type="term" value="F:DNA binding"/>
    <property type="evidence" value="ECO:0007669"/>
    <property type="project" value="UniProtKB-KW"/>
</dbReference>
<evidence type="ECO:0000256" key="5">
    <source>
        <dbReference type="ARBA" id="ARBA00023163"/>
    </source>
</evidence>
<sequence length="92" mass="10626">MNVTIENRKNKTLNLRIRQEDRDLIDRAAKVKGKTVTEYVLDTIKRDAENTLLEHSFMVVSPEVFDAFVAKLDDPAAPNERLIKTANMKKPW</sequence>
<dbReference type="EMBL" id="CP011104">
    <property type="protein sequence ID" value="AKH64679.1"/>
    <property type="molecule type" value="Genomic_DNA"/>
</dbReference>
<reference evidence="8 9" key="1">
    <citation type="journal article" date="2015" name="J. Biotechnol.">
        <title>Complete genome sequence of Photorhabdus temperata subsp. thracensis 39-8(T), an entomopathogenic bacterium for the improved commercial bioinsecticide.</title>
        <authorList>
            <person name="Kwak Y."/>
            <person name="Shin J.H."/>
        </authorList>
    </citation>
    <scope>NUCLEOTIDE SEQUENCE [LARGE SCALE GENOMIC DNA]</scope>
    <source>
        <strain evidence="8 9">DSM 15199</strain>
    </source>
</reference>
<keyword evidence="2" id="KW-1277">Toxin-antitoxin system</keyword>
<dbReference type="Proteomes" id="UP000034866">
    <property type="component" value="Chromosome"/>
</dbReference>
<dbReference type="STRING" id="230089.VY86_16360"/>
<organism evidence="8 9">
    <name type="scientific">Photorhabdus thracensis</name>
    <dbReference type="NCBI Taxonomy" id="230089"/>
    <lineage>
        <taxon>Bacteria</taxon>
        <taxon>Pseudomonadati</taxon>
        <taxon>Pseudomonadota</taxon>
        <taxon>Gammaproteobacteria</taxon>
        <taxon>Enterobacterales</taxon>
        <taxon>Morganellaceae</taxon>
        <taxon>Photorhabdus</taxon>
    </lineage>
</organism>
<name>A0A0F7LMX3_9GAMM</name>
<dbReference type="InterPro" id="IPR014795">
    <property type="entry name" value="TacA_1-like"/>
</dbReference>
<evidence type="ECO:0000256" key="3">
    <source>
        <dbReference type="ARBA" id="ARBA00023015"/>
    </source>
</evidence>
<comment type="similarity">
    <text evidence="6">Belongs to the TacA antitoxin family.</text>
</comment>
<keyword evidence="9" id="KW-1185">Reference proteome</keyword>
<proteinExistence type="inferred from homology"/>
<evidence type="ECO:0000256" key="4">
    <source>
        <dbReference type="ARBA" id="ARBA00023125"/>
    </source>
</evidence>
<protein>
    <submittedName>
        <fullName evidence="8">CopG family transcriptional regulator</fullName>
    </submittedName>
</protein>